<comment type="caution">
    <text evidence="3">The sequence shown here is derived from an EMBL/GenBank/DDBJ whole genome shotgun (WGS) entry which is preliminary data.</text>
</comment>
<dbReference type="SUPFAM" id="SSF54637">
    <property type="entry name" value="Thioesterase/thiol ester dehydrase-isomerase"/>
    <property type="match status" value="1"/>
</dbReference>
<organism evidence="3 4">
    <name type="scientific">Brevibacillus fluminis</name>
    <dbReference type="NCBI Taxonomy" id="511487"/>
    <lineage>
        <taxon>Bacteria</taxon>
        <taxon>Bacillati</taxon>
        <taxon>Bacillota</taxon>
        <taxon>Bacilli</taxon>
        <taxon>Bacillales</taxon>
        <taxon>Paenibacillaceae</taxon>
        <taxon>Brevibacillus</taxon>
    </lineage>
</organism>
<keyword evidence="1" id="KW-0378">Hydrolase</keyword>
<name>A0A3M8DIH7_9BACL</name>
<evidence type="ECO:0000313" key="3">
    <source>
        <dbReference type="EMBL" id="RNB87399.1"/>
    </source>
</evidence>
<dbReference type="NCBIfam" id="TIGR00369">
    <property type="entry name" value="unchar_dom_1"/>
    <property type="match status" value="1"/>
</dbReference>
<dbReference type="Proteomes" id="UP000271031">
    <property type="component" value="Unassembled WGS sequence"/>
</dbReference>
<evidence type="ECO:0000256" key="1">
    <source>
        <dbReference type="ARBA" id="ARBA00022801"/>
    </source>
</evidence>
<dbReference type="InterPro" id="IPR003736">
    <property type="entry name" value="PAAI_dom"/>
</dbReference>
<dbReference type="Pfam" id="PF03061">
    <property type="entry name" value="4HBT"/>
    <property type="match status" value="1"/>
</dbReference>
<dbReference type="OrthoDB" id="2139465at2"/>
<evidence type="ECO:0000313" key="4">
    <source>
        <dbReference type="Proteomes" id="UP000271031"/>
    </source>
</evidence>
<feature type="domain" description="Thioesterase" evidence="2">
    <location>
        <begin position="69"/>
        <end position="144"/>
    </location>
</feature>
<accession>A0A3M8DIH7</accession>
<sequence length="159" mass="17446">MIEELSEVVENGEEDEKALLAIALQAIRQKRERNSSLLSGMLGLQGRFIDEKTYQFIVPITPFMYNSLGIVHGGMTATILDSVMGSMVNRSLPQGQYAVTTDLKTNYIRGAKTGNLRAEATILHRGRTLAVVTGSIYDDRDRLIAHGTGTFMVLGSPQD</sequence>
<dbReference type="EMBL" id="RHHQ01000012">
    <property type="protein sequence ID" value="RNB87399.1"/>
    <property type="molecule type" value="Genomic_DNA"/>
</dbReference>
<gene>
    <name evidence="3" type="ORF">EDM56_17220</name>
</gene>
<dbReference type="Gene3D" id="3.10.129.10">
    <property type="entry name" value="Hotdog Thioesterase"/>
    <property type="match status" value="1"/>
</dbReference>
<reference evidence="3 4" key="1">
    <citation type="submission" date="2018-10" db="EMBL/GenBank/DDBJ databases">
        <title>Phylogenomics of Brevibacillus.</title>
        <authorList>
            <person name="Dunlap C."/>
        </authorList>
    </citation>
    <scope>NUCLEOTIDE SEQUENCE [LARGE SCALE GENOMIC DNA]</scope>
    <source>
        <strain evidence="3 4">JCM 15716</strain>
    </source>
</reference>
<proteinExistence type="predicted"/>
<dbReference type="CDD" id="cd03443">
    <property type="entry name" value="PaaI_thioesterase"/>
    <property type="match status" value="1"/>
</dbReference>
<dbReference type="InterPro" id="IPR006683">
    <property type="entry name" value="Thioestr_dom"/>
</dbReference>
<dbReference type="PANTHER" id="PTHR43240">
    <property type="entry name" value="1,4-DIHYDROXY-2-NAPHTHOYL-COA THIOESTERASE 1"/>
    <property type="match status" value="1"/>
</dbReference>
<keyword evidence="4" id="KW-1185">Reference proteome</keyword>
<protein>
    <submittedName>
        <fullName evidence="3">PaaI family thioesterase</fullName>
    </submittedName>
</protein>
<dbReference type="AlphaFoldDB" id="A0A3M8DIH7"/>
<dbReference type="RefSeq" id="WP_122919097.1">
    <property type="nucleotide sequence ID" value="NZ_RHHQ01000012.1"/>
</dbReference>
<dbReference type="GO" id="GO:0005829">
    <property type="term" value="C:cytosol"/>
    <property type="evidence" value="ECO:0007669"/>
    <property type="project" value="TreeGrafter"/>
</dbReference>
<dbReference type="InterPro" id="IPR029069">
    <property type="entry name" value="HotDog_dom_sf"/>
</dbReference>
<dbReference type="GO" id="GO:0061522">
    <property type="term" value="F:1,4-dihydroxy-2-naphthoyl-CoA thioesterase activity"/>
    <property type="evidence" value="ECO:0007669"/>
    <property type="project" value="TreeGrafter"/>
</dbReference>
<evidence type="ECO:0000259" key="2">
    <source>
        <dbReference type="Pfam" id="PF03061"/>
    </source>
</evidence>
<dbReference type="PANTHER" id="PTHR43240:SF1">
    <property type="entry name" value="BLR5584 PROTEIN"/>
    <property type="match status" value="1"/>
</dbReference>